<evidence type="ECO:0000256" key="3">
    <source>
        <dbReference type="ARBA" id="ARBA00022679"/>
    </source>
</evidence>
<accession>A0A0F4GJD5</accession>
<feature type="compositionally biased region" description="Acidic residues" evidence="9">
    <location>
        <begin position="295"/>
        <end position="305"/>
    </location>
</feature>
<dbReference type="PANTHER" id="PTHR23063:SF60">
    <property type="entry name" value="LYSOPHOSPHATIDIC ACID:OLEOYL-COA ACYLTRANSFERASE 1"/>
    <property type="match status" value="1"/>
</dbReference>
<comment type="similarity">
    <text evidence="2">Belongs to the 1-acyl-sn-glycerol-3-phosphate acyltransferase family.</text>
</comment>
<dbReference type="EMBL" id="LAFY01000523">
    <property type="protein sequence ID" value="KJX97187.1"/>
    <property type="molecule type" value="Genomic_DNA"/>
</dbReference>
<keyword evidence="7 10" id="KW-0472">Membrane</keyword>
<dbReference type="PANTHER" id="PTHR23063">
    <property type="entry name" value="PHOSPHOLIPID ACYLTRANSFERASE"/>
    <property type="match status" value="1"/>
</dbReference>
<keyword evidence="8" id="KW-0012">Acyltransferase</keyword>
<sequence>MEKYGQYRDKGSGIAPFFPIAPPASNPLLTPYHAFLFFLRLPFLIFAWAVWLLIIQWTPAGGLLRKANLWCILGIPGVWWIDIRVDGVQRGSLGKSGRLPGPGTIIASSYTSPLDIIYLAAIFDPIFTQSYAGVRGVRPLSLEGALASCFTMSPSPDNTIELSKLVAQNPSRVIVVFPEGTTSNGRGVLRLSPCLLSASGRTSIFPVSLRYTPADVVTPIPGFFEAINFLWKLCSRSTHCIRVRIGMPTTLVQQAGDSADSSSGRGRNQKRNSYDTNFFDSLQSSPAQKVGENGVESDTESEELSAAEQKALDSVTESLSRLGRAKTLGLGVEEKVQFVNAWTGKASKKTIRR</sequence>
<feature type="region of interest" description="Disordered" evidence="9">
    <location>
        <begin position="254"/>
        <end position="310"/>
    </location>
</feature>
<reference evidence="12 13" key="1">
    <citation type="submission" date="2015-03" db="EMBL/GenBank/DDBJ databases">
        <title>RNA-seq based gene annotation and comparative genomics of four Zymoseptoria species reveal species-specific pathogenicity related genes and transposable element activity.</title>
        <authorList>
            <person name="Grandaubert J."/>
            <person name="Bhattacharyya A."/>
            <person name="Stukenbrock E.H."/>
        </authorList>
    </citation>
    <scope>NUCLEOTIDE SEQUENCE [LARGE SCALE GENOMIC DNA]</scope>
    <source>
        <strain evidence="12 13">Zb18110</strain>
    </source>
</reference>
<dbReference type="AlphaFoldDB" id="A0A0F4GJD5"/>
<dbReference type="STRING" id="1047168.A0A0F4GJD5"/>
<evidence type="ECO:0000256" key="7">
    <source>
        <dbReference type="ARBA" id="ARBA00023136"/>
    </source>
</evidence>
<dbReference type="GO" id="GO:0006629">
    <property type="term" value="P:lipid metabolic process"/>
    <property type="evidence" value="ECO:0007669"/>
    <property type="project" value="UniProtKB-KW"/>
</dbReference>
<dbReference type="OrthoDB" id="272512at2759"/>
<protein>
    <submittedName>
        <fullName evidence="12">Vacuolar protein sorting protein vps66</fullName>
    </submittedName>
</protein>
<dbReference type="SMART" id="SM00563">
    <property type="entry name" value="PlsC"/>
    <property type="match status" value="1"/>
</dbReference>
<evidence type="ECO:0000256" key="2">
    <source>
        <dbReference type="ARBA" id="ARBA00008655"/>
    </source>
</evidence>
<gene>
    <name evidence="12" type="ORF">TI39_contig531g00015</name>
</gene>
<keyword evidence="5 10" id="KW-1133">Transmembrane helix</keyword>
<keyword evidence="3" id="KW-0808">Transferase</keyword>
<evidence type="ECO:0000313" key="12">
    <source>
        <dbReference type="EMBL" id="KJX97187.1"/>
    </source>
</evidence>
<evidence type="ECO:0000256" key="10">
    <source>
        <dbReference type="SAM" id="Phobius"/>
    </source>
</evidence>
<evidence type="ECO:0000256" key="8">
    <source>
        <dbReference type="ARBA" id="ARBA00023315"/>
    </source>
</evidence>
<evidence type="ECO:0000259" key="11">
    <source>
        <dbReference type="SMART" id="SM00563"/>
    </source>
</evidence>
<dbReference type="GO" id="GO:0016746">
    <property type="term" value="F:acyltransferase activity"/>
    <property type="evidence" value="ECO:0007669"/>
    <property type="project" value="UniProtKB-KW"/>
</dbReference>
<dbReference type="InterPro" id="IPR002123">
    <property type="entry name" value="Plipid/glycerol_acylTrfase"/>
</dbReference>
<feature type="domain" description="Phospholipid/glycerol acyltransferase" evidence="11">
    <location>
        <begin position="104"/>
        <end position="212"/>
    </location>
</feature>
<comment type="subcellular location">
    <subcellularLocation>
        <location evidence="1">Membrane</location>
    </subcellularLocation>
</comment>
<dbReference type="Pfam" id="PF01553">
    <property type="entry name" value="Acyltransferase"/>
    <property type="match status" value="1"/>
</dbReference>
<evidence type="ECO:0000256" key="4">
    <source>
        <dbReference type="ARBA" id="ARBA00022692"/>
    </source>
</evidence>
<comment type="caution">
    <text evidence="12">The sequence shown here is derived from an EMBL/GenBank/DDBJ whole genome shotgun (WGS) entry which is preliminary data.</text>
</comment>
<organism evidence="12 13">
    <name type="scientific">Zymoseptoria brevis</name>
    <dbReference type="NCBI Taxonomy" id="1047168"/>
    <lineage>
        <taxon>Eukaryota</taxon>
        <taxon>Fungi</taxon>
        <taxon>Dikarya</taxon>
        <taxon>Ascomycota</taxon>
        <taxon>Pezizomycotina</taxon>
        <taxon>Dothideomycetes</taxon>
        <taxon>Dothideomycetidae</taxon>
        <taxon>Mycosphaerellales</taxon>
        <taxon>Mycosphaerellaceae</taxon>
        <taxon>Zymoseptoria</taxon>
    </lineage>
</organism>
<evidence type="ECO:0000256" key="9">
    <source>
        <dbReference type="SAM" id="MobiDB-lite"/>
    </source>
</evidence>
<evidence type="ECO:0000256" key="1">
    <source>
        <dbReference type="ARBA" id="ARBA00004370"/>
    </source>
</evidence>
<keyword evidence="6" id="KW-0443">Lipid metabolism</keyword>
<feature type="transmembrane region" description="Helical" evidence="10">
    <location>
        <begin position="32"/>
        <end position="55"/>
    </location>
</feature>
<dbReference type="SUPFAM" id="SSF69593">
    <property type="entry name" value="Glycerol-3-phosphate (1)-acyltransferase"/>
    <property type="match status" value="1"/>
</dbReference>
<evidence type="ECO:0000256" key="5">
    <source>
        <dbReference type="ARBA" id="ARBA00022989"/>
    </source>
</evidence>
<feature type="compositionally biased region" description="Polar residues" evidence="9">
    <location>
        <begin position="274"/>
        <end position="287"/>
    </location>
</feature>
<dbReference type="Proteomes" id="UP000033647">
    <property type="component" value="Unassembled WGS sequence"/>
</dbReference>
<keyword evidence="4 10" id="KW-0812">Transmembrane</keyword>
<dbReference type="GO" id="GO:0016020">
    <property type="term" value="C:membrane"/>
    <property type="evidence" value="ECO:0007669"/>
    <property type="project" value="UniProtKB-SubCell"/>
</dbReference>
<proteinExistence type="inferred from homology"/>
<evidence type="ECO:0000256" key="6">
    <source>
        <dbReference type="ARBA" id="ARBA00023098"/>
    </source>
</evidence>
<evidence type="ECO:0000313" key="13">
    <source>
        <dbReference type="Proteomes" id="UP000033647"/>
    </source>
</evidence>
<feature type="compositionally biased region" description="Low complexity" evidence="9">
    <location>
        <begin position="254"/>
        <end position="266"/>
    </location>
</feature>
<name>A0A0F4GJD5_9PEZI</name>
<keyword evidence="13" id="KW-1185">Reference proteome</keyword>